<dbReference type="Proteomes" id="UP000812287">
    <property type="component" value="Unassembled WGS sequence"/>
</dbReference>
<dbReference type="EMBL" id="MU250524">
    <property type="protein sequence ID" value="KAG7451967.1"/>
    <property type="molecule type" value="Genomic_DNA"/>
</dbReference>
<dbReference type="Gene3D" id="3.80.10.10">
    <property type="entry name" value="Ribonuclease Inhibitor"/>
    <property type="match status" value="1"/>
</dbReference>
<evidence type="ECO:0000313" key="2">
    <source>
        <dbReference type="Proteomes" id="UP000812287"/>
    </source>
</evidence>
<accession>A0A9P7W3H9</accession>
<dbReference type="GeneID" id="66100628"/>
<dbReference type="OrthoDB" id="3258311at2759"/>
<dbReference type="SUPFAM" id="SSF52047">
    <property type="entry name" value="RNI-like"/>
    <property type="match status" value="1"/>
</dbReference>
<protein>
    <recommendedName>
        <fullName evidence="3">F-box domain-containing protein</fullName>
    </recommendedName>
</protein>
<sequence length="651" mass="75652">MSTLAPLLDLGEVTYRSEAKASSPMIPVHTWPLLTCYEQVVDYYLFLRNSETSPWGGYNDFRFACLETFFLEMCGFYSGELDLTGRHKPRFLFLQPVWNEFIADFNITPYVEEQPGYGHSISRPEYTFHRPLLWQNFRSKWVVHENGYWFVKCRVAEVLRLMTKANYTPKFQRRHLLHLPDELLDLIMKNASLENTRIISSTCKSLRVISQRYIFVSRRLILNTLNLADVILLLEEKRQAATLERYLKEHDQSLSQVHFLLGRPDITQKIKTVHIRVRSVFDHSRGLYLGSGTFIHLETIEHAFCSVLETMQNLTSLSVSRFLLSNPFTQTIASLPHLRTLKLAIHAPITSLLCYPMWILNRIENLVLTIDPDGLQVLLFLDSWANSIKNLFIFYPHVPELDAFSNMCAMERVSLSSLPRIYVHVVENMLLISPSSDVRRLTHLKLDFREPILDEEVVTLSGALESYPMEVLVLDGLLQGYPDIIDAIAQKLPNLLVLMLLRRGGSAQSVSTHCMWPKPIWTYAPPFSQFTRLRHFEWNYQYFCDEVITPWSMLRLEGHNDQDVSVRPYLGYESDDHEDIEYALCGASVFKAYCRGPKLVMVYLHDPARSWWLIGEDGPIPDTAPHDRNLPALEWNPCMDEDYLEDSCKWW</sequence>
<evidence type="ECO:0008006" key="3">
    <source>
        <dbReference type="Google" id="ProtNLM"/>
    </source>
</evidence>
<proteinExistence type="predicted"/>
<name>A0A9P7W3H9_9AGAR</name>
<comment type="caution">
    <text evidence="1">The sequence shown here is derived from an EMBL/GenBank/DDBJ whole genome shotgun (WGS) entry which is preliminary data.</text>
</comment>
<reference evidence="1" key="1">
    <citation type="submission" date="2020-11" db="EMBL/GenBank/DDBJ databases">
        <title>Adaptations for nitrogen fixation in a non-lichenized fungal sporocarp promotes dispersal by wood-feeding termites.</title>
        <authorList>
            <consortium name="DOE Joint Genome Institute"/>
            <person name="Koch R.A."/>
            <person name="Yoon G."/>
            <person name="Arayal U."/>
            <person name="Lail K."/>
            <person name="Amirebrahimi M."/>
            <person name="Labutti K."/>
            <person name="Lipzen A."/>
            <person name="Riley R."/>
            <person name="Barry K."/>
            <person name="Henrissat B."/>
            <person name="Grigoriev I.V."/>
            <person name="Herr J.R."/>
            <person name="Aime M.C."/>
        </authorList>
    </citation>
    <scope>NUCLEOTIDE SEQUENCE</scope>
    <source>
        <strain evidence="1">MCA 3950</strain>
    </source>
</reference>
<evidence type="ECO:0000313" key="1">
    <source>
        <dbReference type="EMBL" id="KAG7451967.1"/>
    </source>
</evidence>
<dbReference type="AlphaFoldDB" id="A0A9P7W3H9"/>
<dbReference type="InterPro" id="IPR032675">
    <property type="entry name" value="LRR_dom_sf"/>
</dbReference>
<gene>
    <name evidence="1" type="ORF">BT62DRAFT_1031457</name>
</gene>
<keyword evidence="2" id="KW-1185">Reference proteome</keyword>
<dbReference type="RefSeq" id="XP_043045467.1">
    <property type="nucleotide sequence ID" value="XM_043178340.1"/>
</dbReference>
<organism evidence="1 2">
    <name type="scientific">Guyanagaster necrorhizus</name>
    <dbReference type="NCBI Taxonomy" id="856835"/>
    <lineage>
        <taxon>Eukaryota</taxon>
        <taxon>Fungi</taxon>
        <taxon>Dikarya</taxon>
        <taxon>Basidiomycota</taxon>
        <taxon>Agaricomycotina</taxon>
        <taxon>Agaricomycetes</taxon>
        <taxon>Agaricomycetidae</taxon>
        <taxon>Agaricales</taxon>
        <taxon>Marasmiineae</taxon>
        <taxon>Physalacriaceae</taxon>
        <taxon>Guyanagaster</taxon>
    </lineage>
</organism>